<dbReference type="Proteomes" id="UP000219338">
    <property type="component" value="Unassembled WGS sequence"/>
</dbReference>
<dbReference type="EMBL" id="FUEG01000021">
    <property type="protein sequence ID" value="SJL13855.1"/>
    <property type="molecule type" value="Genomic_DNA"/>
</dbReference>
<evidence type="ECO:0000313" key="3">
    <source>
        <dbReference type="Proteomes" id="UP000219338"/>
    </source>
</evidence>
<organism evidence="2 3">
    <name type="scientific">Armillaria ostoyae</name>
    <name type="common">Armillaria root rot fungus</name>
    <dbReference type="NCBI Taxonomy" id="47428"/>
    <lineage>
        <taxon>Eukaryota</taxon>
        <taxon>Fungi</taxon>
        <taxon>Dikarya</taxon>
        <taxon>Basidiomycota</taxon>
        <taxon>Agaricomycotina</taxon>
        <taxon>Agaricomycetes</taxon>
        <taxon>Agaricomycetidae</taxon>
        <taxon>Agaricales</taxon>
        <taxon>Marasmiineae</taxon>
        <taxon>Physalacriaceae</taxon>
        <taxon>Armillaria</taxon>
    </lineage>
</organism>
<gene>
    <name evidence="2" type="ORF">ARMOST_17304</name>
</gene>
<dbReference type="InterPro" id="IPR036188">
    <property type="entry name" value="FAD/NAD-bd_sf"/>
</dbReference>
<dbReference type="OrthoDB" id="10051892at2759"/>
<keyword evidence="1" id="KW-0812">Transmembrane</keyword>
<keyword evidence="1" id="KW-1133">Transmembrane helix</keyword>
<sequence>MPSLSIASVVVFAVYCVGSLLWRHLRHRLLRRQTCVLDLEQLGLSRSVDQKIRGTAVICGGSLAGLFTARVCHDHFDEVVIVEPEVWADRPDAQRQDAWNQENTRSRIVQYESLHGISPVVPVSAYLPNGYQVPYNDLPSWHCAIFLQTLQKNARHQIYCTCSIHWLPLFNDVFSSIGPADHVVSTWGRWSKKPYDQYNGVLPDSMTASRRGFETLLRRLVLGGGHKNIRQVIGTVTGISRSASNPEYLDRVTIRTTAGTREIDAALVVGAASAGMKWLRREGYGQSDTYPSGKLPLNELKIAYDQKIVYSTVKLHVPPELGDRLPGLPAPFDECGLIYACIADPVLDCRGITLQRIEGNLVQICCAVFGAGELPQTLEQIKKYAQSIVTRVPILLWFFQILDMLDEVEDTMACSQVPFAGASYIRFDKAVSLPPNWIAIGDSVMKVNPLFGQGIVKALMGAICLNTLLQKRDATAGIPKDFSAEFFETQGNKISPFWDADKVWDYGYHTTVPIAGEKLADSWFLRWYTRQLIKLSFDDVQVGSILWHVNMQLAPPIDAMHPGIVLKVLWATVKGFFVTE</sequence>
<evidence type="ECO:0000256" key="1">
    <source>
        <dbReference type="SAM" id="Phobius"/>
    </source>
</evidence>
<keyword evidence="1" id="KW-0472">Membrane</keyword>
<keyword evidence="3" id="KW-1185">Reference proteome</keyword>
<dbReference type="Gene3D" id="3.50.50.60">
    <property type="entry name" value="FAD/NAD(P)-binding domain"/>
    <property type="match status" value="1"/>
</dbReference>
<accession>A0A284RYK6</accession>
<proteinExistence type="predicted"/>
<reference evidence="3" key="1">
    <citation type="journal article" date="2017" name="Nat. Ecol. Evol.">
        <title>Genome expansion and lineage-specific genetic innovations in the forest pathogenic fungi Armillaria.</title>
        <authorList>
            <person name="Sipos G."/>
            <person name="Prasanna A.N."/>
            <person name="Walter M.C."/>
            <person name="O'Connor E."/>
            <person name="Balint B."/>
            <person name="Krizsan K."/>
            <person name="Kiss B."/>
            <person name="Hess J."/>
            <person name="Varga T."/>
            <person name="Slot J."/>
            <person name="Riley R."/>
            <person name="Boka B."/>
            <person name="Rigling D."/>
            <person name="Barry K."/>
            <person name="Lee J."/>
            <person name="Mihaltcheva S."/>
            <person name="LaButti K."/>
            <person name="Lipzen A."/>
            <person name="Waldron R."/>
            <person name="Moloney N.M."/>
            <person name="Sperisen C."/>
            <person name="Kredics L."/>
            <person name="Vagvoelgyi C."/>
            <person name="Patrignani A."/>
            <person name="Fitzpatrick D."/>
            <person name="Nagy I."/>
            <person name="Doyle S."/>
            <person name="Anderson J.B."/>
            <person name="Grigoriev I.V."/>
            <person name="Gueldener U."/>
            <person name="Muensterkoetter M."/>
            <person name="Nagy L.G."/>
        </authorList>
    </citation>
    <scope>NUCLEOTIDE SEQUENCE [LARGE SCALE GENOMIC DNA]</scope>
    <source>
        <strain evidence="3">C18/9</strain>
    </source>
</reference>
<dbReference type="OMA" id="IYACIAD"/>
<protein>
    <submittedName>
        <fullName evidence="2">Uncharacterized protein</fullName>
    </submittedName>
</protein>
<name>A0A284RYK6_ARMOS</name>
<dbReference type="AlphaFoldDB" id="A0A284RYK6"/>
<dbReference type="SUPFAM" id="SSF51905">
    <property type="entry name" value="FAD/NAD(P)-binding domain"/>
    <property type="match status" value="1"/>
</dbReference>
<evidence type="ECO:0000313" key="2">
    <source>
        <dbReference type="EMBL" id="SJL13855.1"/>
    </source>
</evidence>
<feature type="transmembrane region" description="Helical" evidence="1">
    <location>
        <begin position="6"/>
        <end position="22"/>
    </location>
</feature>